<evidence type="ECO:0000313" key="4">
    <source>
        <dbReference type="EMBL" id="PIR83287.1"/>
    </source>
</evidence>
<feature type="transmembrane region" description="Helical" evidence="2">
    <location>
        <begin position="9"/>
        <end position="27"/>
    </location>
</feature>
<feature type="transmembrane region" description="Helical" evidence="2">
    <location>
        <begin position="47"/>
        <end position="64"/>
    </location>
</feature>
<dbReference type="InterPro" id="IPR003362">
    <property type="entry name" value="Bact_transf"/>
</dbReference>
<reference evidence="5" key="1">
    <citation type="submission" date="2017-09" db="EMBL/GenBank/DDBJ databases">
        <title>Depth-based differentiation of microbial function through sediment-hosted aquifers and enrichment of novel symbionts in the deep terrestrial subsurface.</title>
        <authorList>
            <person name="Probst A.J."/>
            <person name="Ladd B."/>
            <person name="Jarett J.K."/>
            <person name="Geller-Mcgrath D.E."/>
            <person name="Sieber C.M.K."/>
            <person name="Emerson J.B."/>
            <person name="Anantharaman K."/>
            <person name="Thomas B.C."/>
            <person name="Malmstrom R."/>
            <person name="Stieglmeier M."/>
            <person name="Klingl A."/>
            <person name="Woyke T."/>
            <person name="Ryan C.M."/>
            <person name="Banfield J.F."/>
        </authorList>
    </citation>
    <scope>NUCLEOTIDE SEQUENCE [LARGE SCALE GENOMIC DNA]</scope>
</reference>
<dbReference type="PANTHER" id="PTHR30576:SF0">
    <property type="entry name" value="UNDECAPRENYL-PHOSPHATE N-ACETYLGALACTOSAMINYL 1-PHOSPHATE TRANSFERASE-RELATED"/>
    <property type="match status" value="1"/>
</dbReference>
<proteinExistence type="inferred from homology"/>
<name>A0A2H0UA78_9BACT</name>
<sequence length="447" mass="50880">MAFDRRETVTLLVGDFLILALSLWAALTVRNLGFPPYGYFVENLLPFIPMFLLSLAVFYTAGLYEKQTRPIRRVMGVRILGAQAVTVAITAILFFILPFNIAPKTILVLYLGISVVAEAAWRFRRMNHELKTEDRIPAAIVGTGPAVLELYEEVRENPRYLMHFIERIESDHLTREDITRAVATAITNGAEVVVVDYADPRLAGMLPELYERMANGVIFLDFALLYEEIFDRVPLEHIDAARFLEFMSTPRTVYDTTKRLFDIVSAAVGLVLASPFIVMAAVILVAQNRTAFIHQERVGRGGKTFRIIKLRSRALPYDDRGDPELQKKNHITAFGGFLRRTRIDELPQLWNVLRGDLSFIGPRPELPTIVKVYEREIPHYRMRHMIVPGVSGWAQIRDYDAPKGPADIVRTRRKLSFDLYYLKHRSFGLDLVIAIKSLRALLAFSGT</sequence>
<dbReference type="GO" id="GO:0016780">
    <property type="term" value="F:phosphotransferase activity, for other substituted phosphate groups"/>
    <property type="evidence" value="ECO:0007669"/>
    <property type="project" value="TreeGrafter"/>
</dbReference>
<keyword evidence="2" id="KW-1133">Transmembrane helix</keyword>
<feature type="transmembrane region" description="Helical" evidence="2">
    <location>
        <begin position="105"/>
        <end position="123"/>
    </location>
</feature>
<evidence type="ECO:0000259" key="3">
    <source>
        <dbReference type="Pfam" id="PF02397"/>
    </source>
</evidence>
<comment type="caution">
    <text evidence="4">The sequence shown here is derived from an EMBL/GenBank/DDBJ whole genome shotgun (WGS) entry which is preliminary data.</text>
</comment>
<dbReference type="PANTHER" id="PTHR30576">
    <property type="entry name" value="COLANIC BIOSYNTHESIS UDP-GLUCOSE LIPID CARRIER TRANSFERASE"/>
    <property type="match status" value="1"/>
</dbReference>
<evidence type="ECO:0000256" key="1">
    <source>
        <dbReference type="ARBA" id="ARBA00006464"/>
    </source>
</evidence>
<dbReference type="EMBL" id="PFBL01000009">
    <property type="protein sequence ID" value="PIR83287.1"/>
    <property type="molecule type" value="Genomic_DNA"/>
</dbReference>
<evidence type="ECO:0000313" key="5">
    <source>
        <dbReference type="Proteomes" id="UP000230179"/>
    </source>
</evidence>
<organism evidence="4 5">
    <name type="scientific">Candidatus Kaiserbacteria bacterium CG10_big_fil_rev_8_21_14_0_10_56_12</name>
    <dbReference type="NCBI Taxonomy" id="1974611"/>
    <lineage>
        <taxon>Bacteria</taxon>
        <taxon>Candidatus Kaiseribacteriota</taxon>
    </lineage>
</organism>
<dbReference type="Pfam" id="PF02397">
    <property type="entry name" value="Bac_transf"/>
    <property type="match status" value="1"/>
</dbReference>
<keyword evidence="2" id="KW-0472">Membrane</keyword>
<protein>
    <recommendedName>
        <fullName evidence="3">Bacterial sugar transferase domain-containing protein</fullName>
    </recommendedName>
</protein>
<dbReference type="Proteomes" id="UP000230179">
    <property type="component" value="Unassembled WGS sequence"/>
</dbReference>
<evidence type="ECO:0000256" key="2">
    <source>
        <dbReference type="SAM" id="Phobius"/>
    </source>
</evidence>
<feature type="transmembrane region" description="Helical" evidence="2">
    <location>
        <begin position="260"/>
        <end position="286"/>
    </location>
</feature>
<feature type="transmembrane region" description="Helical" evidence="2">
    <location>
        <begin position="76"/>
        <end position="99"/>
    </location>
</feature>
<dbReference type="AlphaFoldDB" id="A0A2H0UA78"/>
<gene>
    <name evidence="4" type="ORF">COU19_01275</name>
</gene>
<comment type="similarity">
    <text evidence="1">Belongs to the bacterial sugar transferase family.</text>
</comment>
<keyword evidence="2" id="KW-0812">Transmembrane</keyword>
<feature type="domain" description="Bacterial sugar transferase" evidence="3">
    <location>
        <begin position="258"/>
        <end position="442"/>
    </location>
</feature>
<accession>A0A2H0UA78</accession>